<dbReference type="Pfam" id="PF04054">
    <property type="entry name" value="Not1"/>
    <property type="match status" value="2"/>
</dbReference>
<dbReference type="InterPro" id="IPR024557">
    <property type="entry name" value="CNOT1_dom_4"/>
</dbReference>
<accession>A0A9W4TZM2</accession>
<evidence type="ECO:0000256" key="6">
    <source>
        <dbReference type="ARBA" id="ARBA00023163"/>
    </source>
</evidence>
<dbReference type="CDD" id="cd20710">
    <property type="entry name" value="NOT1_connector"/>
    <property type="match status" value="1"/>
</dbReference>
<dbReference type="Gene3D" id="1.25.40.180">
    <property type="match status" value="1"/>
</dbReference>
<dbReference type="InterPro" id="IPR032195">
    <property type="entry name" value="CNOT1_HEAT_N"/>
</dbReference>
<evidence type="ECO:0000256" key="8">
    <source>
        <dbReference type="SAM" id="MobiDB-lite"/>
    </source>
</evidence>
<dbReference type="Pfam" id="PF16419">
    <property type="entry name" value="CNOT1_HEAT_N"/>
    <property type="match status" value="1"/>
</dbReference>
<evidence type="ECO:0000256" key="2">
    <source>
        <dbReference type="ARBA" id="ARBA00005521"/>
    </source>
</evidence>
<dbReference type="InterPro" id="IPR035969">
    <property type="entry name" value="Rab-GAP_TBC_sf"/>
</dbReference>
<feature type="region of interest" description="Disordered" evidence="8">
    <location>
        <begin position="45"/>
        <end position="67"/>
    </location>
</feature>
<evidence type="ECO:0000313" key="10">
    <source>
        <dbReference type="EMBL" id="CAI5760571.1"/>
    </source>
</evidence>
<dbReference type="InterPro" id="IPR038535">
    <property type="entry name" value="CNOT1_TTP_bind_sf"/>
</dbReference>
<dbReference type="GO" id="GO:0000288">
    <property type="term" value="P:nuclear-transcribed mRNA catabolic process, deadenylation-dependent decay"/>
    <property type="evidence" value="ECO:0007669"/>
    <property type="project" value="TreeGrafter"/>
</dbReference>
<dbReference type="Proteomes" id="UP001152885">
    <property type="component" value="Unassembled WGS sequence"/>
</dbReference>
<evidence type="ECO:0000256" key="3">
    <source>
        <dbReference type="ARBA" id="ARBA00019144"/>
    </source>
</evidence>
<dbReference type="InterPro" id="IPR000195">
    <property type="entry name" value="Rab-GAP-TBC_dom"/>
</dbReference>
<dbReference type="SUPFAM" id="SSF47923">
    <property type="entry name" value="Ypt/Rab-GAP domain of gyp1p"/>
    <property type="match status" value="2"/>
</dbReference>
<dbReference type="Pfam" id="PF16417">
    <property type="entry name" value="CNOT1_TTP_bind"/>
    <property type="match status" value="1"/>
</dbReference>
<dbReference type="GO" id="GO:0017148">
    <property type="term" value="P:negative regulation of translation"/>
    <property type="evidence" value="ECO:0007669"/>
    <property type="project" value="InterPro"/>
</dbReference>
<evidence type="ECO:0000259" key="9">
    <source>
        <dbReference type="PROSITE" id="PS50086"/>
    </source>
</evidence>
<comment type="similarity">
    <text evidence="2">Belongs to the OCA5 family.</text>
</comment>
<keyword evidence="11" id="KW-1185">Reference proteome</keyword>
<dbReference type="Gene3D" id="1.25.40.790">
    <property type="match status" value="1"/>
</dbReference>
<dbReference type="Pfam" id="PF00566">
    <property type="entry name" value="RabGAP-TBC"/>
    <property type="match status" value="1"/>
</dbReference>
<keyword evidence="7" id="KW-0539">Nucleus</keyword>
<gene>
    <name evidence="10" type="ORF">CANVERA_P5080</name>
</gene>
<feature type="region of interest" description="Disordered" evidence="8">
    <location>
        <begin position="2510"/>
        <end position="2541"/>
    </location>
</feature>
<dbReference type="GO" id="GO:0060090">
    <property type="term" value="F:molecular adaptor activity"/>
    <property type="evidence" value="ECO:0007669"/>
    <property type="project" value="TreeGrafter"/>
</dbReference>
<dbReference type="InterPro" id="IPR032193">
    <property type="entry name" value="CNOT1_TTP_bind"/>
</dbReference>
<dbReference type="GO" id="GO:0030015">
    <property type="term" value="C:CCR4-NOT core complex"/>
    <property type="evidence" value="ECO:0007669"/>
    <property type="project" value="InterPro"/>
</dbReference>
<sequence length="2843" mass="327141">MLNLTSLLEFEDSLSQLDNNESSRVNLLLNNLECKIDFFKNNSITNNSNSTNNNTNNNDNNNDNNNYTENYEIEEMLLERYIRGYSVYDDEFASCNKCGTNLKSVECHISREHRTESEISKDYTNEPEANDNIIIRKNGEINNNQDLESITTNGSNGSSLNVNQCCLDYIELNNQINLNDLEKTYWKFFINNPTTTLNTLPNYTQFIILKQNGLPNAIRSLIWSKLLLLLNYNTCNFENISQIQIPESFDLIYSNFQHSYNIEISNQITKDLNRTFPTICFFKKQTTISDLSTILNVYANYDYKLGYCQGLLFLVGVLYYHLNQNCQLTFYSLCLIMETEPELHEIFTTNMMSSTLNKWYQEFLYILNIIDIELFTHLIQFDNLTVFLYQWWLSFLSSHTPDLSTINKIFDFCLIQGWKVGLFKISLGLLIINKPIIMSLNHEFDTEVLYQHLLNETKWGNVINKLNWFFGELLFSWNDELFIFENKQLEKFADKYKLNEDINGLIDYKKTRSFVETMKNIKLNNNKFRNHSNVSVGSENLNPSCVSLLSLHNNQSRHNSYSSEVDSIYSITSESFNKPSIKELQQKNLKLTIENDSLKILLSKSLSLLMYLSSEISPKGQQEKQQVQTQQQQQVQTQQQQQALKKEKDSYQIKDPELTKVYINQISILLTTTTKLNFESNHQQIQFILSRQVSNPIIINNYFEKLTTLIKTVNFEDLNLILPIELLFKKELETLSKDLNYLELFLNHLSKLFDSNTINILNFVKKFDCDLILSFILLVKFNKYSEPSLIQDFIKSNSLNLLSQLKTNKFPSNYNWNLLLDNILNTPFFPFIHKLLTLSSLKAFTTSIEPINKFYLHILKMSFKELLNEIGPDNLLKEKLLPSLLQIKPDEIDASIALILSEILIPGSQNLNEGLTSVENLPEANAKGAQLQTCLKSIESSDKFNLNWYEIFNSVYQNLFESSQRNIQPTSSSITQFLSSLDYKQEPLDIFLNYDWWFNKTLLYILHSFDSSQGAHDINNSTNLAYCFEEDKLNPPQQRNILKFINIGKLELQVINKIKQQQQQQQQQLLTEQERKLNSFLNKLFEHDYRVFPEYILAAALSYVEKTQFINDLIDTLFYLLLDSDSPALFKIMKSLMESGLAVDKLCNYYTIRKSIDVAVKILTLSSSINITQDIFDKLWTSDLKLAVKLLIESSFFGYDFKSVLDSKLKDTNIKNFIYHYLLESLDERAQKDYEKSQQQQQPQVITKILNIPTVYYFLEKLKSNNGIVDAEKLKNLQLLLLTTYPRLINFGNGHDEAILENEKISYSFPPNVESEMKTYYSKMYNKEVEIKDIVDMLIKMKSSDDPHQQDVFACMIHSLLDEYKFFSEYPLSALASTSLLFGALLEKDLIQGTTLTVALNFIWESCNQPQDSHLFKFAVQSLYNFKSRLHEYPIYCKHLLECKSLSAHAKMYQIVKDAANGIPCSTTAQSTNIQTQSPTPEIIGLKYQSINYTDKTFGFIKQEDPNEAIKDKILFHVNNLTKDNLRINEIQELLKEQYFSWFSNYLVGERAKNEPNNHELYASLVIGLNNSILMEYMLNISLKEANILIRNNKDARNEKNQLKNLGSWLGKITLANDQPLRRDFIALKFLLVESFNFKSLSLIIPFVCKILDQAQYSKVFKLPNPWVLGVIKVLTELYEFADLKLQLKFEIEVLLNSFNMKVEDIDKSTLIRTHNPDPTALATMFGIHPTVVNITNEISKLALDKLDNIQAPIPQVLDNRIPLQNQLQQQPQLQIQPVQPVQPQPQPQQVRSEPGLDTSFSTLLGNSIFTQHANLRRAFQASLSRAVRECAVPILSRVSEAVITTTESLIVKDFATEKDIIKFRHSYQKLAQQLSRSMVLCSGKKLLAETIEATMLQLLGNNPNEFPITELNNAIQVNVGLCVDIVDKIASENIVELIDNKMQKYILAREQHNNQEPFIEEGVSDYSLRLPEPLGISTKGLSGAQLKIYENFGESKIDMVSSNGPEQQQQQLAQAQVQNQVAPQIAVPPQLQQQQQQQQQIQQQQLAQQQPFPEQRQAPTQQGFLQEDAITFEQLFTAITQNCEKALLLLSDVKETKLSELPNSHPIMLSLSQALAIAQANAIKFPDLLLKAAQYTVNCLFTQTHDNPISNEIYVVLLDKLCEYSPSTSKDVIWWLVHCSDQRKFNLPVIISLLKIQLIQPVKLDFSLSKLIKESNNPLVVKFAANLLLNIFTSEDSSIATRSEFGNTLNALANYQDLEVSDDPEHVSAKSLVEELFISLNNLPAASNQLFAQLGYVYAEWIKIISHGTESIELQDAYIKGLIDCGILTSGDYFKQFFKAAIEISIASFHAEHQLRVRTQHEAYLAVDALAQLIVKIVLFIESEDQALNYFKKIISIISLNLINDHEILKSNWNERGYFRFFSSLFSIWNDLTNEDVPKLNKEIYVYLGDILNFLQPIVLPGFTFGWISLISNRMFLPPLLELPNKEGYSTIVKLLTALLKFQTTYQSRENLNEEEDEEDEEEDEDEEEEERAAAEEEADNGSPDLINVVFKAINRIFIGLLHDYPEFLVECHYQLITMLPRNYIQLRNIILSATPKNITAPDPFTQGLKVERLPEINLAPTIFYKPIEDLAKVGLKKPVENFLRIPSNSLVKVIYNGFKLNPNNLKEVNEFGYTETINFNIKLINALVLNVGISAVSDRTPTNRGFNTKSSQVSLLIDLMNYGSNEFKYFLINSIANQLRYPNSHTHWFVGIILLFFSSNSIWPSQQDKLIVQEIIIRVLLERRIVNKPHPWGLTILFTELIKNGDYGFFELSFVKDSIEEVKTIFDTLAINVKGSTPASE</sequence>
<comment type="subcellular location">
    <subcellularLocation>
        <location evidence="1">Nucleus</location>
    </subcellularLocation>
</comment>
<keyword evidence="6" id="KW-0804">Transcription</keyword>
<protein>
    <recommendedName>
        <fullName evidence="3">Oxidant-induced cell-cycle arrest protein 5</fullName>
    </recommendedName>
</protein>
<organism evidence="10 11">
    <name type="scientific">Candida verbasci</name>
    <dbReference type="NCBI Taxonomy" id="1227364"/>
    <lineage>
        <taxon>Eukaryota</taxon>
        <taxon>Fungi</taxon>
        <taxon>Dikarya</taxon>
        <taxon>Ascomycota</taxon>
        <taxon>Saccharomycotina</taxon>
        <taxon>Pichiomycetes</taxon>
        <taxon>Debaryomycetaceae</taxon>
        <taxon>Candida/Lodderomyces clade</taxon>
        <taxon>Candida</taxon>
    </lineage>
</organism>
<dbReference type="PROSITE" id="PS50086">
    <property type="entry name" value="TBC_RABGAP"/>
    <property type="match status" value="1"/>
</dbReference>
<evidence type="ECO:0000256" key="5">
    <source>
        <dbReference type="ARBA" id="ARBA00023015"/>
    </source>
</evidence>
<dbReference type="InterPro" id="IPR055454">
    <property type="entry name" value="CNOT1-like_NOT1_connector"/>
</dbReference>
<dbReference type="PANTHER" id="PTHR13162:SF8">
    <property type="entry name" value="CCR4-NOT TRANSCRIPTION COMPLEX SUBUNIT 1"/>
    <property type="match status" value="1"/>
</dbReference>
<keyword evidence="5" id="KW-0805">Transcription regulation</keyword>
<dbReference type="Gene3D" id="1.25.40.840">
    <property type="entry name" value="CCR4-NOT transcription complex subunit 1 TTP binding domain"/>
    <property type="match status" value="1"/>
</dbReference>
<dbReference type="Gene3D" id="1.10.8.270">
    <property type="entry name" value="putative rabgap domain of human tbc1 domain family member 14 like domains"/>
    <property type="match status" value="1"/>
</dbReference>
<dbReference type="Gene3D" id="1.10.472.80">
    <property type="entry name" value="Ypt/Rab-GAP domain of gyp1p, domain 3"/>
    <property type="match status" value="1"/>
</dbReference>
<dbReference type="OrthoDB" id="1933107at2759"/>
<dbReference type="GO" id="GO:0000932">
    <property type="term" value="C:P-body"/>
    <property type="evidence" value="ECO:0007669"/>
    <property type="project" value="TreeGrafter"/>
</dbReference>
<dbReference type="SMART" id="SM00164">
    <property type="entry name" value="TBC"/>
    <property type="match status" value="1"/>
</dbReference>
<keyword evidence="4" id="KW-0678">Repressor</keyword>
<comment type="caution">
    <text evidence="10">The sequence shown here is derived from an EMBL/GenBank/DDBJ whole genome shotgun (WGS) entry which is preliminary data.</text>
</comment>
<feature type="compositionally biased region" description="Acidic residues" evidence="8">
    <location>
        <begin position="2514"/>
        <end position="2541"/>
    </location>
</feature>
<proteinExistence type="inferred from homology"/>
<evidence type="ECO:0000256" key="7">
    <source>
        <dbReference type="ARBA" id="ARBA00023242"/>
    </source>
</evidence>
<dbReference type="InterPro" id="IPR007196">
    <property type="entry name" value="CCR4-Not_Not1_C"/>
</dbReference>
<dbReference type="InterPro" id="IPR040398">
    <property type="entry name" value="Not1"/>
</dbReference>
<dbReference type="Pfam" id="PF12842">
    <property type="entry name" value="DUF3819"/>
    <property type="match status" value="1"/>
</dbReference>
<dbReference type="Pfam" id="PF16415">
    <property type="entry name" value="CNOT1_CAF1_bind"/>
    <property type="match status" value="1"/>
</dbReference>
<evidence type="ECO:0000256" key="4">
    <source>
        <dbReference type="ARBA" id="ARBA00022491"/>
    </source>
</evidence>
<dbReference type="Pfam" id="PF25097">
    <property type="entry name" value="ARM_Cnot1"/>
    <property type="match status" value="1"/>
</dbReference>
<evidence type="ECO:0000313" key="11">
    <source>
        <dbReference type="Proteomes" id="UP001152885"/>
    </source>
</evidence>
<dbReference type="PANTHER" id="PTHR13162">
    <property type="entry name" value="CCR4-NOT TRANSCRIPTION COMPLEX"/>
    <property type="match status" value="1"/>
</dbReference>
<dbReference type="EMBL" id="CANTUO010000007">
    <property type="protein sequence ID" value="CAI5760571.1"/>
    <property type="molecule type" value="Genomic_DNA"/>
</dbReference>
<dbReference type="Gene3D" id="1.25.40.800">
    <property type="match status" value="1"/>
</dbReference>
<name>A0A9W4TZM2_9ASCO</name>
<reference evidence="10" key="1">
    <citation type="submission" date="2022-12" db="EMBL/GenBank/DDBJ databases">
        <authorList>
            <person name="Brejova B."/>
        </authorList>
    </citation>
    <scope>NUCLEOTIDE SEQUENCE</scope>
</reference>
<dbReference type="GO" id="GO:0005634">
    <property type="term" value="C:nucleus"/>
    <property type="evidence" value="ECO:0007669"/>
    <property type="project" value="UniProtKB-SubCell"/>
</dbReference>
<feature type="domain" description="Rab-GAP TBC" evidence="9">
    <location>
        <begin position="213"/>
        <end position="417"/>
    </location>
</feature>
<dbReference type="InterPro" id="IPR032191">
    <property type="entry name" value="CNOT1_CAF1_bind"/>
</dbReference>
<evidence type="ECO:0000256" key="1">
    <source>
        <dbReference type="ARBA" id="ARBA00004123"/>
    </source>
</evidence>